<organism evidence="8 9">
    <name type="scientific">Candidatus Viridilinea mediisalina</name>
    <dbReference type="NCBI Taxonomy" id="2024553"/>
    <lineage>
        <taxon>Bacteria</taxon>
        <taxon>Bacillati</taxon>
        <taxon>Chloroflexota</taxon>
        <taxon>Chloroflexia</taxon>
        <taxon>Chloroflexales</taxon>
        <taxon>Chloroflexineae</taxon>
        <taxon>Oscillochloridaceae</taxon>
        <taxon>Candidatus Viridilinea</taxon>
    </lineage>
</organism>
<reference evidence="9" key="1">
    <citation type="submission" date="2017-08" db="EMBL/GenBank/DDBJ databases">
        <authorList>
            <person name="Grouzdev D.S."/>
            <person name="Gaisin V.A."/>
            <person name="Rysina M.S."/>
            <person name="Gorlenko V.M."/>
        </authorList>
    </citation>
    <scope>NUCLEOTIDE SEQUENCE [LARGE SCALE GENOMIC DNA]</scope>
    <source>
        <strain evidence="9">Kir15-3F</strain>
    </source>
</reference>
<dbReference type="GO" id="GO:0016491">
    <property type="term" value="F:oxidoreductase activity"/>
    <property type="evidence" value="ECO:0007669"/>
    <property type="project" value="UniProtKB-KW"/>
</dbReference>
<dbReference type="RefSeq" id="WP_097645123.1">
    <property type="nucleotide sequence ID" value="NZ_NQWI01000092.1"/>
</dbReference>
<evidence type="ECO:0000256" key="5">
    <source>
        <dbReference type="ARBA" id="ARBA00023002"/>
    </source>
</evidence>
<feature type="region of interest" description="Disordered" evidence="6">
    <location>
        <begin position="371"/>
        <end position="418"/>
    </location>
</feature>
<evidence type="ECO:0000256" key="2">
    <source>
        <dbReference type="ARBA" id="ARBA00008072"/>
    </source>
</evidence>
<dbReference type="InterPro" id="IPR020843">
    <property type="entry name" value="ER"/>
</dbReference>
<dbReference type="Gene3D" id="3.90.180.10">
    <property type="entry name" value="Medium-chain alcohol dehydrogenases, catalytic domain"/>
    <property type="match status" value="2"/>
</dbReference>
<dbReference type="InterPro" id="IPR055170">
    <property type="entry name" value="GFO_IDH_MocA-like_dom"/>
</dbReference>
<dbReference type="Pfam" id="PF01408">
    <property type="entry name" value="GFO_IDH_MocA"/>
    <property type="match status" value="1"/>
</dbReference>
<dbReference type="Gene3D" id="3.30.360.10">
    <property type="entry name" value="Dihydrodipicolinate Reductase, domain 2"/>
    <property type="match status" value="1"/>
</dbReference>
<keyword evidence="4" id="KW-0862">Zinc</keyword>
<dbReference type="Gene3D" id="3.40.50.720">
    <property type="entry name" value="NAD(P)-binding Rossmann-like Domain"/>
    <property type="match status" value="2"/>
</dbReference>
<dbReference type="Pfam" id="PF22725">
    <property type="entry name" value="GFO_IDH_MocA_C3"/>
    <property type="match status" value="1"/>
</dbReference>
<dbReference type="AlphaFoldDB" id="A0A2A6RGF8"/>
<evidence type="ECO:0000256" key="4">
    <source>
        <dbReference type="ARBA" id="ARBA00022833"/>
    </source>
</evidence>
<comment type="similarity">
    <text evidence="2">Belongs to the zinc-containing alcohol dehydrogenase family.</text>
</comment>
<dbReference type="GO" id="GO:0046872">
    <property type="term" value="F:metal ion binding"/>
    <property type="evidence" value="ECO:0007669"/>
    <property type="project" value="UniProtKB-KW"/>
</dbReference>
<dbReference type="SUPFAM" id="SSF55347">
    <property type="entry name" value="Glyceraldehyde-3-phosphate dehydrogenase-like, C-terminal domain"/>
    <property type="match status" value="1"/>
</dbReference>
<comment type="cofactor">
    <cofactor evidence="1">
        <name>Zn(2+)</name>
        <dbReference type="ChEBI" id="CHEBI:29105"/>
    </cofactor>
</comment>
<evidence type="ECO:0000313" key="9">
    <source>
        <dbReference type="Proteomes" id="UP000220527"/>
    </source>
</evidence>
<evidence type="ECO:0000259" key="7">
    <source>
        <dbReference type="SMART" id="SM00829"/>
    </source>
</evidence>
<dbReference type="SUPFAM" id="SSF50129">
    <property type="entry name" value="GroES-like"/>
    <property type="match status" value="1"/>
</dbReference>
<keyword evidence="3" id="KW-0479">Metal-binding</keyword>
<feature type="compositionally biased region" description="Basic and acidic residues" evidence="6">
    <location>
        <begin position="371"/>
        <end position="403"/>
    </location>
</feature>
<dbReference type="Pfam" id="PF08240">
    <property type="entry name" value="ADH_N"/>
    <property type="match status" value="1"/>
</dbReference>
<dbReference type="Proteomes" id="UP000220527">
    <property type="component" value="Unassembled WGS sequence"/>
</dbReference>
<name>A0A2A6RGF8_9CHLR</name>
<protein>
    <submittedName>
        <fullName evidence="8">Dehydrogenase</fullName>
    </submittedName>
</protein>
<dbReference type="InterPro" id="IPR036291">
    <property type="entry name" value="NAD(P)-bd_dom_sf"/>
</dbReference>
<gene>
    <name evidence="8" type="ORF">CJ255_16100</name>
</gene>
<dbReference type="InterPro" id="IPR000683">
    <property type="entry name" value="Gfo/Idh/MocA-like_OxRdtase_N"/>
</dbReference>
<keyword evidence="9" id="KW-1185">Reference proteome</keyword>
<feature type="domain" description="Enoyl reductase (ER)" evidence="7">
    <location>
        <begin position="75"/>
        <end position="365"/>
    </location>
</feature>
<evidence type="ECO:0000313" key="8">
    <source>
        <dbReference type="EMBL" id="PDW02023.1"/>
    </source>
</evidence>
<dbReference type="SUPFAM" id="SSF51735">
    <property type="entry name" value="NAD(P)-binding Rossmann-fold domains"/>
    <property type="match status" value="2"/>
</dbReference>
<dbReference type="OrthoDB" id="9769198at2"/>
<proteinExistence type="inferred from homology"/>
<dbReference type="SMART" id="SM00829">
    <property type="entry name" value="PKS_ER"/>
    <property type="match status" value="1"/>
</dbReference>
<dbReference type="GO" id="GO:0000166">
    <property type="term" value="F:nucleotide binding"/>
    <property type="evidence" value="ECO:0007669"/>
    <property type="project" value="InterPro"/>
</dbReference>
<dbReference type="CDD" id="cd08255">
    <property type="entry name" value="2-desacetyl-2-hydroxyethyl_bacteriochlorophyllide_like"/>
    <property type="match status" value="1"/>
</dbReference>
<sequence length="753" mass="81211">MHQIIQNLKTGATELLETPPPRCGPGKLLIATQHSLISAGTERMLVEFGQGNLLAKARSQPDKVRQVLAKIQTDGLLPTLETVFARLDQPLPLGYCNAGVVLEVGAGVRGFRVGDRVVSNGSHAEVVAVPQNLCARIPEPVATEAAAFTVLAAVALQGVRLVAPTLGERVVVLGLGLLGLLTVQLLRANGCHVLGMDFDAQKCALARQFGAEALELTRGADPVAAGMAFADGRGVDAVLITAATKSNAPIQQAAQMSRKRGRIVLVGVTGLELSRADFYEKELTFQVSCSYGPGRYDESYEQQGHDYPFGLVRWTEQRNFEAILGLLADGRLDVRPLISRRVPFVEAPKVYKELVSDRTLLGVVLGYGDGAENRGTEEQRTEEQRAEEQRSRGTEEQRSRGTEEQPSSLSPHPSALIFQPSSFSPHPSALIPAQGSVVAGVIGAGNFASLVLIPALAKSGATLHTVATSSGRDAALAARKFGFVRAVADYREVLADPAINTVFIATRHNSHARMVIEALIAGKHVFVEKPLALTREELTAVAVALHQVSDRQLLVGFNRRFAPLAVQMRQLLATRSEPLTLVYTVNAGAISANHWTQDALVGGGRIIGEGCHFVDLLRFLVGHPIREVVARSMGAAPGLAVREDKMTLTLSFADGSLGTIHYFANGSKQFPKERIEVFSGGRILSLDNFQRLRGYGWPGLRGQHLWRQDKGHAAELAAFVARVRQGGTWLIPWEELQEVSLVTFSAVEQSREG</sequence>
<dbReference type="Pfam" id="PF00107">
    <property type="entry name" value="ADH_zinc_N"/>
    <property type="match status" value="1"/>
</dbReference>
<dbReference type="InterPro" id="IPR011032">
    <property type="entry name" value="GroES-like_sf"/>
</dbReference>
<evidence type="ECO:0000256" key="6">
    <source>
        <dbReference type="SAM" id="MobiDB-lite"/>
    </source>
</evidence>
<dbReference type="PANTHER" id="PTHR43350">
    <property type="entry name" value="NAD-DEPENDENT ALCOHOL DEHYDROGENASE"/>
    <property type="match status" value="1"/>
</dbReference>
<comment type="caution">
    <text evidence="8">The sequence shown here is derived from an EMBL/GenBank/DDBJ whole genome shotgun (WGS) entry which is preliminary data.</text>
</comment>
<evidence type="ECO:0000256" key="3">
    <source>
        <dbReference type="ARBA" id="ARBA00022723"/>
    </source>
</evidence>
<keyword evidence="5" id="KW-0560">Oxidoreductase</keyword>
<evidence type="ECO:0000256" key="1">
    <source>
        <dbReference type="ARBA" id="ARBA00001947"/>
    </source>
</evidence>
<dbReference type="PANTHER" id="PTHR43350:SF19">
    <property type="entry name" value="D-GULOSIDE 3-DEHYDROGENASE"/>
    <property type="match status" value="1"/>
</dbReference>
<dbReference type="EMBL" id="NQWI01000092">
    <property type="protein sequence ID" value="PDW02023.1"/>
    <property type="molecule type" value="Genomic_DNA"/>
</dbReference>
<dbReference type="InterPro" id="IPR013149">
    <property type="entry name" value="ADH-like_C"/>
</dbReference>
<accession>A0A2A6RGF8</accession>
<dbReference type="InterPro" id="IPR013154">
    <property type="entry name" value="ADH-like_N"/>
</dbReference>